<sequence length="931" mass="103507">MAASFSYLATHGVLLCRDCGTCLMPARASQEWHLRHPPHDLKGPELRTLLDLFATHELRPPGQVALPDQPCIAIEGLRRHPAFSCILCDDSRPTLTRSGPAIRAHVSREHGQKPSQQSEGGAWQRCTVQTFFAKTEHVRYFVVTDDDRAEGDAATAAIALEPQEQAFFDLADADATMVADDIKTEGNKVHGFDSHPSAAVPWLRRTGIENHVRGLEKDEMHASFALPKSADEGEPELFLMLEVMDEILAEVHGWCFDGPDCMLTWPRQLALSRFHGAPTSSAPASCRAGRCKLGIPTRATPVARARTGHCGAIIVQQIGRPPGRRRRIKHAYRACNEGRIAHTHRSRKGRMAASFSYLATHGVLLCRDCGTCLMPARASQEWHLRHPPHDLKGPELRTLLDLFATHELRPPGQVALPDQPCIAIEGLRRHLAFSCILCDDGRPTLTRSGPAIRAHVSREHGQKPSQQSEGGAWQRCTVQTFFAKTEHVRYFVVTDDDRAEGDAATAAIALEPQEQAFFDLADADATMVADDIKTEGNKVHGFDSHPSAAVPWLRRTGIENHVRGLEKDEMHASFALPKSADEGEPELFLMLEVMDEILAEVHGWCFDGPDCMLTWPRQLALSRFHGAPTSSAPASCRAGRVRGFDPKKEPSTLRTNFGYWKQFMAYCYRVAYCGSHFTPPLSADQGRRPEDRIRLTDEQTTAWEAALECAADGDRLALNDALRSLCMALVCHEFGGDRFSSPLLSFCAMLSVKPRTKSWKEPGNFNSCLSGLIWAVQLLIFSTAAYLERSGAGSTLEHINSICEQYLRPDTETPMGEILGWRLLLFAVSKDGVGSHQAHWDEDEQILTYRDVDLNMDEVQQLLLSEFRQAQHLLHGELMFGAAGLPRMRAWALKDNLDADNFSWHFGEHRENAALLKPLAGSLRNVIRESQ</sequence>
<dbReference type="EMBL" id="KV441432">
    <property type="protein sequence ID" value="OAF54279.1"/>
    <property type="molecule type" value="Genomic_DNA"/>
</dbReference>
<reference evidence="1" key="1">
    <citation type="submission" date="2016-03" db="EMBL/GenBank/DDBJ databases">
        <title>Updated assembly of Pseudogymnoascus destructans, the fungus causing white-nose syndrome of bats.</title>
        <authorList>
            <person name="Palmer J.M."/>
            <person name="Drees K.P."/>
            <person name="Foster J.T."/>
            <person name="Lindner D.L."/>
        </authorList>
    </citation>
    <scope>NUCLEOTIDE SEQUENCE [LARGE SCALE GENOMIC DNA]</scope>
    <source>
        <strain evidence="1">20631-21</strain>
    </source>
</reference>
<proteinExistence type="predicted"/>
<dbReference type="OrthoDB" id="3547906at2759"/>
<gene>
    <name evidence="1" type="ORF">VC83_09434</name>
</gene>
<dbReference type="Proteomes" id="UP000077154">
    <property type="component" value="Unassembled WGS sequence"/>
</dbReference>
<evidence type="ECO:0008006" key="2">
    <source>
        <dbReference type="Google" id="ProtNLM"/>
    </source>
</evidence>
<evidence type="ECO:0000313" key="1">
    <source>
        <dbReference type="EMBL" id="OAF54279.1"/>
    </source>
</evidence>
<accession>A0A176ZWI7</accession>
<organism evidence="1">
    <name type="scientific">Pseudogymnoascus destructans</name>
    <dbReference type="NCBI Taxonomy" id="655981"/>
    <lineage>
        <taxon>Eukaryota</taxon>
        <taxon>Fungi</taxon>
        <taxon>Dikarya</taxon>
        <taxon>Ascomycota</taxon>
        <taxon>Pezizomycotina</taxon>
        <taxon>Leotiomycetes</taxon>
        <taxon>Thelebolales</taxon>
        <taxon>Thelebolaceae</taxon>
        <taxon>Pseudogymnoascus</taxon>
    </lineage>
</organism>
<protein>
    <recommendedName>
        <fullName evidence="2">C2H2-type domain-containing protein</fullName>
    </recommendedName>
</protein>
<name>A0A176ZWI7_9PEZI</name>
<dbReference type="Pfam" id="PF12013">
    <property type="entry name" value="OrsD"/>
    <property type="match status" value="2"/>
</dbReference>
<dbReference type="AlphaFoldDB" id="A0A176ZWI7"/>
<dbReference type="RefSeq" id="XP_024319586.1">
    <property type="nucleotide sequence ID" value="XM_024472873.1"/>
</dbReference>
<dbReference type="GeneID" id="36292465"/>
<dbReference type="eggNOG" id="ENOG502RGCM">
    <property type="taxonomic scope" value="Eukaryota"/>
</dbReference>
<dbReference type="VEuPathDB" id="FungiDB:GMDG_08634"/>
<dbReference type="InterPro" id="IPR022698">
    <property type="entry name" value="OrsD"/>
</dbReference>
<dbReference type="VEuPathDB" id="FungiDB:GMDG_08865"/>